<dbReference type="AlphaFoldDB" id="A0A1Y1VMZ2"/>
<reference evidence="3 4" key="1">
    <citation type="submission" date="2016-08" db="EMBL/GenBank/DDBJ databases">
        <title>Genomes of anaerobic fungi encode conserved fungal cellulosomes for biomass hydrolysis.</title>
        <authorList>
            <consortium name="DOE Joint Genome Institute"/>
            <person name="Haitjema C.H."/>
            <person name="Gilmore S.P."/>
            <person name="Henske J.K."/>
            <person name="Solomon K.V."/>
            <person name="De Groot R."/>
            <person name="Kuo A."/>
            <person name="Mondo S.J."/>
            <person name="Salamov A.A."/>
            <person name="Labutti K."/>
            <person name="Zhao Z."/>
            <person name="Chiniquy J."/>
            <person name="Barry K."/>
            <person name="Brewer H.M."/>
            <person name="Purvine S.O."/>
            <person name="Wright A.T."/>
            <person name="Boxma B."/>
            <person name="Van Alen T."/>
            <person name="Hackstein J.H."/>
            <person name="Baker S.E."/>
            <person name="Grigoriev I.V."/>
            <person name="O'Malley M.A."/>
        </authorList>
    </citation>
    <scope>NUCLEOTIDE SEQUENCE [LARGE SCALE GENOMIC DNA]</scope>
    <source>
        <strain evidence="4">finn</strain>
    </source>
</reference>
<name>A0A1Y1VMZ2_9FUNG</name>
<feature type="signal peptide" evidence="2">
    <location>
        <begin position="1"/>
        <end position="20"/>
    </location>
</feature>
<evidence type="ECO:0000256" key="2">
    <source>
        <dbReference type="SAM" id="SignalP"/>
    </source>
</evidence>
<accession>A0A1Y1VMZ2</accession>
<dbReference type="Proteomes" id="UP000193719">
    <property type="component" value="Unassembled WGS sequence"/>
</dbReference>
<protein>
    <submittedName>
        <fullName evidence="3">Uncharacterized protein</fullName>
    </submittedName>
</protein>
<dbReference type="EMBL" id="MCFH01000003">
    <property type="protein sequence ID" value="ORX59264.1"/>
    <property type="molecule type" value="Genomic_DNA"/>
</dbReference>
<feature type="chain" id="PRO_5012982726" evidence="2">
    <location>
        <begin position="21"/>
        <end position="238"/>
    </location>
</feature>
<keyword evidence="1" id="KW-0812">Transmembrane</keyword>
<evidence type="ECO:0000313" key="3">
    <source>
        <dbReference type="EMBL" id="ORX59264.1"/>
    </source>
</evidence>
<comment type="caution">
    <text evidence="3">The sequence shown here is derived from an EMBL/GenBank/DDBJ whole genome shotgun (WGS) entry which is preliminary data.</text>
</comment>
<evidence type="ECO:0000313" key="4">
    <source>
        <dbReference type="Proteomes" id="UP000193719"/>
    </source>
</evidence>
<sequence length="238" mass="27810">MKFTFLLFALLFIIITNANSVIISSVFKRDDLGNNGENLLSQECLEEDINSEYSNECMTTIININNYKEKCLVFKSEKCQTFYNDPDLSKYYPICTKDEQSKKVYNRVVFQSLINNVLSKCYMDENDELCPLSLFRITQPNSPIDYPVIINDTCKSKKCTDSFIEYMNKRTLESYSAYEELNPDHKFSYDELNLPKQIISELEFEECKSMHITSNAITIVNNYNIIFLFLFLLLLLIC</sequence>
<feature type="transmembrane region" description="Helical" evidence="1">
    <location>
        <begin position="216"/>
        <end position="237"/>
    </location>
</feature>
<keyword evidence="4" id="KW-1185">Reference proteome</keyword>
<proteinExistence type="predicted"/>
<dbReference type="OrthoDB" id="2135637at2759"/>
<reference evidence="3 4" key="2">
    <citation type="submission" date="2016-08" db="EMBL/GenBank/DDBJ databases">
        <title>Pervasive Adenine N6-methylation of Active Genes in Fungi.</title>
        <authorList>
            <consortium name="DOE Joint Genome Institute"/>
            <person name="Mondo S.J."/>
            <person name="Dannebaum R.O."/>
            <person name="Kuo R.C."/>
            <person name="Labutti K."/>
            <person name="Haridas S."/>
            <person name="Kuo A."/>
            <person name="Salamov A."/>
            <person name="Ahrendt S.R."/>
            <person name="Lipzen A."/>
            <person name="Sullivan W."/>
            <person name="Andreopoulos W.B."/>
            <person name="Clum A."/>
            <person name="Lindquist E."/>
            <person name="Daum C."/>
            <person name="Ramamoorthy G.K."/>
            <person name="Gryganskyi A."/>
            <person name="Culley D."/>
            <person name="Magnuson J.K."/>
            <person name="James T.Y."/>
            <person name="O'Malley M.A."/>
            <person name="Stajich J.E."/>
            <person name="Spatafora J.W."/>
            <person name="Visel A."/>
            <person name="Grigoriev I.V."/>
        </authorList>
    </citation>
    <scope>NUCLEOTIDE SEQUENCE [LARGE SCALE GENOMIC DNA]</scope>
    <source>
        <strain evidence="4">finn</strain>
    </source>
</reference>
<keyword evidence="2" id="KW-0732">Signal</keyword>
<keyword evidence="1" id="KW-0472">Membrane</keyword>
<gene>
    <name evidence="3" type="ORF">BCR36DRAFT_453923</name>
</gene>
<evidence type="ECO:0000256" key="1">
    <source>
        <dbReference type="SAM" id="Phobius"/>
    </source>
</evidence>
<organism evidence="3 4">
    <name type="scientific">Piromyces finnis</name>
    <dbReference type="NCBI Taxonomy" id="1754191"/>
    <lineage>
        <taxon>Eukaryota</taxon>
        <taxon>Fungi</taxon>
        <taxon>Fungi incertae sedis</taxon>
        <taxon>Chytridiomycota</taxon>
        <taxon>Chytridiomycota incertae sedis</taxon>
        <taxon>Neocallimastigomycetes</taxon>
        <taxon>Neocallimastigales</taxon>
        <taxon>Neocallimastigaceae</taxon>
        <taxon>Piromyces</taxon>
    </lineage>
</organism>
<keyword evidence="1" id="KW-1133">Transmembrane helix</keyword>